<keyword evidence="6" id="KW-1185">Reference proteome</keyword>
<name>A0A2U3EQ16_PURLI</name>
<reference evidence="3" key="3">
    <citation type="submission" date="2023-11" db="EMBL/GenBank/DDBJ databases">
        <authorList>
            <person name="Beijen E."/>
            <person name="Ohm R.A."/>
        </authorList>
    </citation>
    <scope>NUCLEOTIDE SEQUENCE</scope>
    <source>
        <strain evidence="3">CBS 150709</strain>
    </source>
</reference>
<feature type="compositionally biased region" description="Pro residues" evidence="1">
    <location>
        <begin position="132"/>
        <end position="141"/>
    </location>
</feature>
<dbReference type="EMBL" id="LCWV01000001">
    <property type="protein sequence ID" value="PWI76589.1"/>
    <property type="molecule type" value="Genomic_DNA"/>
</dbReference>
<dbReference type="AlphaFoldDB" id="A0A2U3EQ16"/>
<feature type="region of interest" description="Disordered" evidence="1">
    <location>
        <begin position="1"/>
        <end position="184"/>
    </location>
</feature>
<organism evidence="4 5">
    <name type="scientific">Purpureocillium lilacinum</name>
    <name type="common">Paecilomyces lilacinus</name>
    <dbReference type="NCBI Taxonomy" id="33203"/>
    <lineage>
        <taxon>Eukaryota</taxon>
        <taxon>Fungi</taxon>
        <taxon>Dikarya</taxon>
        <taxon>Ascomycota</taxon>
        <taxon>Pezizomycotina</taxon>
        <taxon>Sordariomycetes</taxon>
        <taxon>Hypocreomycetidae</taxon>
        <taxon>Hypocreales</taxon>
        <taxon>Ophiocordycipitaceae</taxon>
        <taxon>Purpureocillium</taxon>
    </lineage>
</organism>
<feature type="transmembrane region" description="Helical" evidence="2">
    <location>
        <begin position="302"/>
        <end position="323"/>
    </location>
</feature>
<sequence length="585" mass="63176">MVPLVERAAGHLARGEPPQNPKFAGFPSWTRDDESEDEPEPAGLRTRRRNTKRRVRERGSRLPPDAADAAIRLGSSPPHQRSSSKRSLLRDVVKPIVGKLVGKEPGNETSDNDNSSPESEPPTPTASAAPAANPPPPPPPTSLSSPSTPPASTFLTPQVTSTSSSTPEPARPSNPPPVNNAGDKSSQFVTSIAATKTSYTSSSTSVLESATSISISSSAPTTSRFFISLTPVVTAPIPFLSSDVRKGVQSPATQTSVASLPTTVLSTATTSSSYSYETAESDKMEDYPSHAHDNLHANTEKALIAVGSVGATIIVFFVAWLSWKCFKMRRGKEYSGNWMPASFSFERPKQIVISLASRVPVLKDKLAKRTWSNLEKPYDDAYWEKQLPYTGAASEKPNGITVHTAIVRESVVGDNQGFAGLTRHGPSQSISSTQPQFNNTLRSNYQVRNGRMSEISSLSSGFGDGDIIMPPPNAKTTITAARLTVPAPAATRSSVSEISQRRETMYTEASEDPIPRFRSINSWVRQQTGRVKRAKQREVAASDAPPVPNMPPEQEFRLMMPDGEEPRRAQVEGSQRDERGGVSES</sequence>
<reference evidence="4" key="1">
    <citation type="submission" date="2015-05" db="EMBL/GenBank/DDBJ databases">
        <authorList>
            <person name="Wang D.B."/>
            <person name="Wang M."/>
        </authorList>
    </citation>
    <scope>NUCLEOTIDE SEQUENCE</scope>
    <source>
        <strain evidence="4">36-1</strain>
    </source>
</reference>
<keyword evidence="2" id="KW-0812">Transmembrane</keyword>
<feature type="compositionally biased region" description="Basic residues" evidence="1">
    <location>
        <begin position="45"/>
        <end position="56"/>
    </location>
</feature>
<dbReference type="PANTHER" id="PTHR48125:SF12">
    <property type="entry name" value="AT HOOK TRANSCRIPTION FACTOR FAMILY-RELATED"/>
    <property type="match status" value="1"/>
</dbReference>
<evidence type="ECO:0000313" key="5">
    <source>
        <dbReference type="Proteomes" id="UP000245956"/>
    </source>
</evidence>
<evidence type="ECO:0000313" key="4">
    <source>
        <dbReference type="EMBL" id="PWI76589.1"/>
    </source>
</evidence>
<proteinExistence type="predicted"/>
<gene>
    <name evidence="4" type="ORF">PCL_03783</name>
    <name evidence="3" type="ORF">Purlil1_10541</name>
</gene>
<comment type="caution">
    <text evidence="4">The sequence shown here is derived from an EMBL/GenBank/DDBJ whole genome shotgun (WGS) entry which is preliminary data.</text>
</comment>
<keyword evidence="2" id="KW-1133">Transmembrane helix</keyword>
<evidence type="ECO:0000256" key="1">
    <source>
        <dbReference type="SAM" id="MobiDB-lite"/>
    </source>
</evidence>
<dbReference type="EMBL" id="JAWRVI010000054">
    <property type="protein sequence ID" value="KAK4084044.1"/>
    <property type="molecule type" value="Genomic_DNA"/>
</dbReference>
<evidence type="ECO:0000313" key="6">
    <source>
        <dbReference type="Proteomes" id="UP001287286"/>
    </source>
</evidence>
<accession>A0A2U3EQ16</accession>
<protein>
    <submittedName>
        <fullName evidence="4">Uncharacterized protein</fullName>
    </submittedName>
</protein>
<dbReference type="Proteomes" id="UP000245956">
    <property type="component" value="Unassembled WGS sequence"/>
</dbReference>
<dbReference type="PANTHER" id="PTHR48125">
    <property type="entry name" value="LP07818P1"/>
    <property type="match status" value="1"/>
</dbReference>
<dbReference type="Proteomes" id="UP001287286">
    <property type="component" value="Unassembled WGS sequence"/>
</dbReference>
<feature type="region of interest" description="Disordered" evidence="1">
    <location>
        <begin position="529"/>
        <end position="585"/>
    </location>
</feature>
<reference evidence="3 6" key="4">
    <citation type="journal article" date="2024" name="Microbiol. Resour. Announc.">
        <title>Genome annotations for the ascomycete fungi Trichoderma harzianum, Trichoderma aggressivum, and Purpureocillium lilacinum.</title>
        <authorList>
            <person name="Beijen E.P.W."/>
            <person name="Ohm R.A."/>
        </authorList>
    </citation>
    <scope>NUCLEOTIDE SEQUENCE [LARGE SCALE GENOMIC DNA]</scope>
    <source>
        <strain evidence="3 6">CBS 150709</strain>
    </source>
</reference>
<keyword evidence="2" id="KW-0472">Membrane</keyword>
<feature type="compositionally biased region" description="Pro residues" evidence="1">
    <location>
        <begin position="169"/>
        <end position="178"/>
    </location>
</feature>
<reference evidence="4 5" key="2">
    <citation type="journal article" date="2016" name="Front. Microbiol.">
        <title>Genome and transcriptome sequences reveal the specific parasitism of the nematophagous Purpureocillium lilacinum 36-1.</title>
        <authorList>
            <person name="Xie J."/>
            <person name="Li S."/>
            <person name="Mo C."/>
            <person name="Xiao X."/>
            <person name="Peng D."/>
            <person name="Wang G."/>
            <person name="Xiao Y."/>
        </authorList>
    </citation>
    <scope>NUCLEOTIDE SEQUENCE [LARGE SCALE GENOMIC DNA]</scope>
    <source>
        <strain evidence="4 5">36-1</strain>
    </source>
</reference>
<evidence type="ECO:0000313" key="3">
    <source>
        <dbReference type="EMBL" id="KAK4084044.1"/>
    </source>
</evidence>
<feature type="compositionally biased region" description="Basic and acidic residues" evidence="1">
    <location>
        <begin position="564"/>
        <end position="585"/>
    </location>
</feature>
<feature type="compositionally biased region" description="Low complexity" evidence="1">
    <location>
        <begin position="142"/>
        <end position="168"/>
    </location>
</feature>
<evidence type="ECO:0000256" key="2">
    <source>
        <dbReference type="SAM" id="Phobius"/>
    </source>
</evidence>